<evidence type="ECO:0000313" key="3">
    <source>
        <dbReference type="EMBL" id="KAA6343553.1"/>
    </source>
</evidence>
<feature type="domain" description="H repeat-associated protein N-terminal" evidence="2">
    <location>
        <begin position="8"/>
        <end position="91"/>
    </location>
</feature>
<dbReference type="EMBL" id="SNRY01000264">
    <property type="protein sequence ID" value="KAA6343553.1"/>
    <property type="molecule type" value="Genomic_DNA"/>
</dbReference>
<name>A0A5J4SE32_9ZZZZ</name>
<dbReference type="AlphaFoldDB" id="A0A5J4SE32"/>
<dbReference type="GO" id="GO:0003677">
    <property type="term" value="F:DNA binding"/>
    <property type="evidence" value="ECO:0007669"/>
    <property type="project" value="InterPro"/>
</dbReference>
<reference evidence="3" key="1">
    <citation type="submission" date="2019-03" db="EMBL/GenBank/DDBJ databases">
        <title>Single cell metagenomics reveals metabolic interactions within the superorganism composed of flagellate Streblomastix strix and complex community of Bacteroidetes bacteria on its surface.</title>
        <authorList>
            <person name="Treitli S.C."/>
            <person name="Kolisko M."/>
            <person name="Husnik F."/>
            <person name="Keeling P."/>
            <person name="Hampl V."/>
        </authorList>
    </citation>
    <scope>NUCLEOTIDE SEQUENCE</scope>
    <source>
        <strain evidence="3">STM</strain>
    </source>
</reference>
<dbReference type="NCBIfam" id="NF033564">
    <property type="entry name" value="transpos_ISAs1"/>
    <property type="match status" value="1"/>
</dbReference>
<evidence type="ECO:0000259" key="2">
    <source>
        <dbReference type="Pfam" id="PF13808"/>
    </source>
</evidence>
<dbReference type="InterPro" id="IPR032806">
    <property type="entry name" value="YbfD_N"/>
</dbReference>
<organism evidence="3">
    <name type="scientific">termite gut metagenome</name>
    <dbReference type="NCBI Taxonomy" id="433724"/>
    <lineage>
        <taxon>unclassified sequences</taxon>
        <taxon>metagenomes</taxon>
        <taxon>organismal metagenomes</taxon>
    </lineage>
</organism>
<comment type="caution">
    <text evidence="3">The sequence shown here is derived from an EMBL/GenBank/DDBJ whole genome shotgun (WGS) entry which is preliminary data.</text>
</comment>
<evidence type="ECO:0008006" key="4">
    <source>
        <dbReference type="Google" id="ProtNLM"/>
    </source>
</evidence>
<dbReference type="PANTHER" id="PTHR30298:SF0">
    <property type="entry name" value="PROTEIN YBFL-RELATED"/>
    <property type="match status" value="1"/>
</dbReference>
<dbReference type="InterPro" id="IPR047647">
    <property type="entry name" value="ISAs1_transpos"/>
</dbReference>
<evidence type="ECO:0000259" key="1">
    <source>
        <dbReference type="Pfam" id="PF01609"/>
    </source>
</evidence>
<feature type="domain" description="Transposase IS4-like" evidence="1">
    <location>
        <begin position="101"/>
        <end position="321"/>
    </location>
</feature>
<dbReference type="GO" id="GO:0006313">
    <property type="term" value="P:DNA transposition"/>
    <property type="evidence" value="ECO:0007669"/>
    <property type="project" value="InterPro"/>
</dbReference>
<accession>A0A5J4SE32</accession>
<sequence>MNILEFANSLPDHRQEIKIRHLSTDIIFITVAAVICGAQDWEDIEYFGYCKESFLRKYLLLPNGIPSHDTFNRFFSHLDPQVMESQFRIWVKTICSEHSELVSIDGKTICGAKQGGKSLFHMVSAFCHANGVSLAQVRTGEKSNEITAIPELIKALDLEGCIISIDAMGCQHAIADEIIQAKAHYILAVKNNQQELYKALEDTFRFQGVKERVSSHELDFGHGRIENRTCYTSQNIENIDITKWRNVKTLIKVVSERYDKTNHKAEEPAVRYYISSIGQEPVFFNTTIRAHWGIENKLHWLLDVSMGEDASRKREKNSPQNFSVVFKTALTMLQKYNPEKGKPSIKTKRKMGGWSDQHLIAMMGIDPS</sequence>
<dbReference type="InterPro" id="IPR002559">
    <property type="entry name" value="Transposase_11"/>
</dbReference>
<dbReference type="Pfam" id="PF13808">
    <property type="entry name" value="DDE_Tnp_1_assoc"/>
    <property type="match status" value="1"/>
</dbReference>
<proteinExistence type="predicted"/>
<dbReference type="InterPro" id="IPR051698">
    <property type="entry name" value="Transposase_11-like"/>
</dbReference>
<dbReference type="GO" id="GO:0004803">
    <property type="term" value="F:transposase activity"/>
    <property type="evidence" value="ECO:0007669"/>
    <property type="project" value="InterPro"/>
</dbReference>
<dbReference type="PANTHER" id="PTHR30298">
    <property type="entry name" value="H REPEAT-ASSOCIATED PREDICTED TRANSPOSASE"/>
    <property type="match status" value="1"/>
</dbReference>
<dbReference type="Pfam" id="PF01609">
    <property type="entry name" value="DDE_Tnp_1"/>
    <property type="match status" value="1"/>
</dbReference>
<gene>
    <name evidence="3" type="ORF">EZS27_008766</name>
</gene>
<protein>
    <recommendedName>
        <fullName evidence="4">ISAs1 family transposase</fullName>
    </recommendedName>
</protein>